<evidence type="ECO:0000256" key="3">
    <source>
        <dbReference type="ARBA" id="ARBA00022985"/>
    </source>
</evidence>
<keyword evidence="3 4" id="KW-0448">Lipopolysaccharide biosynthesis</keyword>
<evidence type="ECO:0000256" key="2">
    <source>
        <dbReference type="ARBA" id="ARBA00022695"/>
    </source>
</evidence>
<gene>
    <name evidence="4 5" type="primary">kdsB</name>
    <name evidence="5" type="ORF">DBW92_03775</name>
</gene>
<evidence type="ECO:0000256" key="1">
    <source>
        <dbReference type="ARBA" id="ARBA00022679"/>
    </source>
</evidence>
<reference evidence="5 6" key="1">
    <citation type="journal article" date="2018" name="Microbiome">
        <title>Fine metagenomic profile of the Mediterranean stratified and mixed water columns revealed by assembly and recruitment.</title>
        <authorList>
            <person name="Haro-Moreno J.M."/>
            <person name="Lopez-Perez M."/>
            <person name="De La Torre J.R."/>
            <person name="Picazo A."/>
            <person name="Camacho A."/>
            <person name="Rodriguez-Valera F."/>
        </authorList>
    </citation>
    <scope>NUCLEOTIDE SEQUENCE [LARGE SCALE GENOMIC DNA]</scope>
    <source>
        <strain evidence="5">MED-G78</strain>
    </source>
</reference>
<dbReference type="Gene3D" id="3.90.550.10">
    <property type="entry name" value="Spore Coat Polysaccharide Biosynthesis Protein SpsA, Chain A"/>
    <property type="match status" value="1"/>
</dbReference>
<evidence type="ECO:0000313" key="5">
    <source>
        <dbReference type="EMBL" id="RCL43829.1"/>
    </source>
</evidence>
<dbReference type="GO" id="GO:0009103">
    <property type="term" value="P:lipopolysaccharide biosynthetic process"/>
    <property type="evidence" value="ECO:0007669"/>
    <property type="project" value="UniProtKB-UniRule"/>
</dbReference>
<keyword evidence="2 4" id="KW-0548">Nucleotidyltransferase</keyword>
<protein>
    <recommendedName>
        <fullName evidence="4">3-deoxy-manno-octulosonate cytidylyltransferase</fullName>
        <ecNumber evidence="4">2.7.7.38</ecNumber>
    </recommendedName>
    <alternativeName>
        <fullName evidence="4">CMP-2-keto-3-deoxyoctulosonic acid synthase</fullName>
        <shortName evidence="4">CKS</shortName>
        <shortName evidence="4">CMP-KDO synthase</shortName>
    </alternativeName>
</protein>
<dbReference type="EMBL" id="QOPI01000021">
    <property type="protein sequence ID" value="RCL43829.1"/>
    <property type="molecule type" value="Genomic_DNA"/>
</dbReference>
<dbReference type="CDD" id="cd02517">
    <property type="entry name" value="CMP-KDO-Synthetase"/>
    <property type="match status" value="1"/>
</dbReference>
<evidence type="ECO:0000256" key="4">
    <source>
        <dbReference type="HAMAP-Rule" id="MF_00057"/>
    </source>
</evidence>
<dbReference type="AlphaFoldDB" id="A0A368C2L2"/>
<dbReference type="GO" id="GO:0008690">
    <property type="term" value="F:3-deoxy-manno-octulosonate cytidylyltransferase activity"/>
    <property type="evidence" value="ECO:0007669"/>
    <property type="project" value="UniProtKB-UniRule"/>
</dbReference>
<comment type="pathway">
    <text evidence="4">Nucleotide-sugar biosynthesis; CMP-3-deoxy-D-manno-octulosonate biosynthesis; CMP-3-deoxy-D-manno-octulosonate from 3-deoxy-D-manno-octulosonate and CTP: step 1/1.</text>
</comment>
<dbReference type="InterPro" id="IPR004528">
    <property type="entry name" value="KdsB"/>
</dbReference>
<dbReference type="PANTHER" id="PTHR42866:SF2">
    <property type="entry name" value="3-DEOXY-MANNO-OCTULOSONATE CYTIDYLYLTRANSFERASE, MITOCHONDRIAL"/>
    <property type="match status" value="1"/>
</dbReference>
<dbReference type="UniPathway" id="UPA00358">
    <property type="reaction ID" value="UER00476"/>
</dbReference>
<sequence length="246" mass="27658">MSDSYVIIIPSRLASTRLPRKALADICGKSLIQRVYEVANKTRAKNVYIATDDNEIFDHVKNFSENVIMTSKDHISGTDRIHEAANELNLNPDQTIINLQGDEPFVPLNLVNCLAESFNSSNADIGTVITKFLDDEDISNPNSVKVSISNTNKALYFSRSVIPDNFTNNFQNYFRHIGIYAYKKSTLDRLVILPPSNLELLEKLEQLRFLENSFTIQTLNYSGNIPAGIDTQADLNNAINQIKNDN</sequence>
<dbReference type="SUPFAM" id="SSF53448">
    <property type="entry name" value="Nucleotide-diphospho-sugar transferases"/>
    <property type="match status" value="1"/>
</dbReference>
<comment type="function">
    <text evidence="4">Activates KDO (a required 8-carbon sugar) for incorporation into bacterial lipopolysaccharide in Gram-negative bacteria.</text>
</comment>
<dbReference type="Pfam" id="PF02348">
    <property type="entry name" value="CTP_transf_3"/>
    <property type="match status" value="1"/>
</dbReference>
<dbReference type="InterPro" id="IPR003329">
    <property type="entry name" value="Cytidylyl_trans"/>
</dbReference>
<dbReference type="PANTHER" id="PTHR42866">
    <property type="entry name" value="3-DEOXY-MANNO-OCTULOSONATE CYTIDYLYLTRANSFERASE"/>
    <property type="match status" value="1"/>
</dbReference>
<dbReference type="NCBIfam" id="NF003952">
    <property type="entry name" value="PRK05450.1-5"/>
    <property type="match status" value="1"/>
</dbReference>
<keyword evidence="4" id="KW-0963">Cytoplasm</keyword>
<comment type="caution">
    <text evidence="5">The sequence shown here is derived from an EMBL/GenBank/DDBJ whole genome shotgun (WGS) entry which is preliminary data.</text>
</comment>
<name>A0A368C2L2_9GAMM</name>
<comment type="catalytic activity">
    <reaction evidence="4">
        <text>3-deoxy-alpha-D-manno-oct-2-ulosonate + CTP = CMP-3-deoxy-beta-D-manno-octulosonate + diphosphate</text>
        <dbReference type="Rhea" id="RHEA:23448"/>
        <dbReference type="ChEBI" id="CHEBI:33019"/>
        <dbReference type="ChEBI" id="CHEBI:37563"/>
        <dbReference type="ChEBI" id="CHEBI:85986"/>
        <dbReference type="ChEBI" id="CHEBI:85987"/>
        <dbReference type="EC" id="2.7.7.38"/>
    </reaction>
</comment>
<proteinExistence type="inferred from homology"/>
<dbReference type="Proteomes" id="UP000252915">
    <property type="component" value="Unassembled WGS sequence"/>
</dbReference>
<dbReference type="GO" id="GO:0005829">
    <property type="term" value="C:cytosol"/>
    <property type="evidence" value="ECO:0007669"/>
    <property type="project" value="TreeGrafter"/>
</dbReference>
<keyword evidence="1 4" id="KW-0808">Transferase</keyword>
<comment type="subcellular location">
    <subcellularLocation>
        <location evidence="4">Cytoplasm</location>
    </subcellularLocation>
</comment>
<comment type="similarity">
    <text evidence="4">Belongs to the KdsB family.</text>
</comment>
<accession>A0A368C2L2</accession>
<dbReference type="EC" id="2.7.7.38" evidence="4"/>
<dbReference type="NCBIfam" id="TIGR00466">
    <property type="entry name" value="kdsB"/>
    <property type="match status" value="1"/>
</dbReference>
<dbReference type="InterPro" id="IPR029044">
    <property type="entry name" value="Nucleotide-diphossugar_trans"/>
</dbReference>
<dbReference type="HAMAP" id="MF_00057">
    <property type="entry name" value="KdsB"/>
    <property type="match status" value="1"/>
</dbReference>
<dbReference type="GO" id="GO:0033468">
    <property type="term" value="P:CMP-keto-3-deoxy-D-manno-octulosonic acid biosynthetic process"/>
    <property type="evidence" value="ECO:0007669"/>
    <property type="project" value="UniProtKB-UniRule"/>
</dbReference>
<organism evidence="5 6">
    <name type="scientific">SAR86 cluster bacterium</name>
    <dbReference type="NCBI Taxonomy" id="2030880"/>
    <lineage>
        <taxon>Bacteria</taxon>
        <taxon>Pseudomonadati</taxon>
        <taxon>Pseudomonadota</taxon>
        <taxon>Gammaproteobacteria</taxon>
        <taxon>SAR86 cluster</taxon>
    </lineage>
</organism>
<evidence type="ECO:0000313" key="6">
    <source>
        <dbReference type="Proteomes" id="UP000252915"/>
    </source>
</evidence>